<dbReference type="GO" id="GO:0004641">
    <property type="term" value="F:phosphoribosylformylglycinamidine cyclo-ligase activity"/>
    <property type="evidence" value="ECO:0007669"/>
    <property type="project" value="UniProtKB-UniRule"/>
</dbReference>
<dbReference type="GO" id="GO:0005524">
    <property type="term" value="F:ATP binding"/>
    <property type="evidence" value="ECO:0007669"/>
    <property type="project" value="UniProtKB-KW"/>
</dbReference>
<dbReference type="FunFam" id="3.90.650.10:FF:000011">
    <property type="entry name" value="Phosphoribosylformylglycinamidine cyclo-ligase"/>
    <property type="match status" value="1"/>
</dbReference>
<evidence type="ECO:0000259" key="17">
    <source>
        <dbReference type="Pfam" id="PF02769"/>
    </source>
</evidence>
<evidence type="ECO:0000256" key="14">
    <source>
        <dbReference type="ARBA" id="ARBA00049057"/>
    </source>
</evidence>
<dbReference type="NCBIfam" id="TIGR00878">
    <property type="entry name" value="purM"/>
    <property type="match status" value="1"/>
</dbReference>
<dbReference type="Pfam" id="PF00586">
    <property type="entry name" value="AIRS"/>
    <property type="match status" value="1"/>
</dbReference>
<dbReference type="Proteomes" id="UP000177876">
    <property type="component" value="Unassembled WGS sequence"/>
</dbReference>
<gene>
    <name evidence="15" type="primary">purM</name>
    <name evidence="18" type="ORF">A2Y75_07410</name>
</gene>
<comment type="catalytic activity">
    <reaction evidence="14 15">
        <text>2-formamido-N(1)-(5-O-phospho-beta-D-ribosyl)acetamidine + ATP = 5-amino-1-(5-phospho-beta-D-ribosyl)imidazole + ADP + phosphate + H(+)</text>
        <dbReference type="Rhea" id="RHEA:23032"/>
        <dbReference type="ChEBI" id="CHEBI:15378"/>
        <dbReference type="ChEBI" id="CHEBI:30616"/>
        <dbReference type="ChEBI" id="CHEBI:43474"/>
        <dbReference type="ChEBI" id="CHEBI:137981"/>
        <dbReference type="ChEBI" id="CHEBI:147287"/>
        <dbReference type="ChEBI" id="CHEBI:456216"/>
        <dbReference type="EC" id="6.3.3.1"/>
    </reaction>
</comment>
<keyword evidence="9 15" id="KW-0658">Purine biosynthesis</keyword>
<dbReference type="GO" id="GO:0046084">
    <property type="term" value="P:adenine biosynthetic process"/>
    <property type="evidence" value="ECO:0007669"/>
    <property type="project" value="TreeGrafter"/>
</dbReference>
<comment type="subcellular location">
    <subcellularLocation>
        <location evidence="1 15">Cytoplasm</location>
    </subcellularLocation>
</comment>
<dbReference type="InterPro" id="IPR036676">
    <property type="entry name" value="PurM-like_C_sf"/>
</dbReference>
<evidence type="ECO:0000256" key="2">
    <source>
        <dbReference type="ARBA" id="ARBA00004686"/>
    </source>
</evidence>
<comment type="pathway">
    <text evidence="2 15">Purine metabolism; IMP biosynthesis via de novo pathway; 5-amino-1-(5-phospho-D-ribosyl)imidazole from N(2)-formyl-N(1)-(5-phospho-D-ribosyl)glycinamide: step 2/2.</text>
</comment>
<dbReference type="EMBL" id="MELK01000035">
    <property type="protein sequence ID" value="OFW57250.1"/>
    <property type="molecule type" value="Genomic_DNA"/>
</dbReference>
<dbReference type="PANTHER" id="PTHR10520:SF12">
    <property type="entry name" value="TRIFUNCTIONAL PURINE BIOSYNTHETIC PROTEIN ADENOSINE-3"/>
    <property type="match status" value="1"/>
</dbReference>
<accession>A0A1F2WK60</accession>
<dbReference type="GO" id="GO:0004637">
    <property type="term" value="F:phosphoribosylamine-glycine ligase activity"/>
    <property type="evidence" value="ECO:0007669"/>
    <property type="project" value="TreeGrafter"/>
</dbReference>
<dbReference type="InterPro" id="IPR010918">
    <property type="entry name" value="PurM-like_C_dom"/>
</dbReference>
<dbReference type="InterPro" id="IPR004733">
    <property type="entry name" value="PurM_cligase"/>
</dbReference>
<dbReference type="EC" id="6.3.3.1" evidence="4 15"/>
<evidence type="ECO:0000256" key="5">
    <source>
        <dbReference type="ARBA" id="ARBA00020367"/>
    </source>
</evidence>
<evidence type="ECO:0000256" key="1">
    <source>
        <dbReference type="ARBA" id="ARBA00004496"/>
    </source>
</evidence>
<evidence type="ECO:0000256" key="6">
    <source>
        <dbReference type="ARBA" id="ARBA00022490"/>
    </source>
</evidence>
<evidence type="ECO:0000256" key="3">
    <source>
        <dbReference type="ARBA" id="ARBA00010280"/>
    </source>
</evidence>
<dbReference type="HAMAP" id="MF_00741">
    <property type="entry name" value="AIRS"/>
    <property type="match status" value="1"/>
</dbReference>
<dbReference type="Pfam" id="PF02769">
    <property type="entry name" value="AIRS_C"/>
    <property type="match status" value="1"/>
</dbReference>
<evidence type="ECO:0000313" key="19">
    <source>
        <dbReference type="Proteomes" id="UP000177876"/>
    </source>
</evidence>
<dbReference type="AlphaFoldDB" id="A0A1F2WK60"/>
<dbReference type="GO" id="GO:0005829">
    <property type="term" value="C:cytosol"/>
    <property type="evidence" value="ECO:0007669"/>
    <property type="project" value="TreeGrafter"/>
</dbReference>
<reference evidence="18 19" key="1">
    <citation type="journal article" date="2016" name="Nat. Commun.">
        <title>Thousands of microbial genomes shed light on interconnected biogeochemical processes in an aquifer system.</title>
        <authorList>
            <person name="Anantharaman K."/>
            <person name="Brown C.T."/>
            <person name="Hug L.A."/>
            <person name="Sharon I."/>
            <person name="Castelle C.J."/>
            <person name="Probst A.J."/>
            <person name="Thomas B.C."/>
            <person name="Singh A."/>
            <person name="Wilkins M.J."/>
            <person name="Karaoz U."/>
            <person name="Brodie E.L."/>
            <person name="Williams K.H."/>
            <person name="Hubbard S.S."/>
            <person name="Banfield J.F."/>
        </authorList>
    </citation>
    <scope>NUCLEOTIDE SEQUENCE [LARGE SCALE GENOMIC DNA]</scope>
</reference>
<dbReference type="SUPFAM" id="SSF56042">
    <property type="entry name" value="PurM C-terminal domain-like"/>
    <property type="match status" value="1"/>
</dbReference>
<comment type="similarity">
    <text evidence="3 15">Belongs to the AIR synthase family.</text>
</comment>
<proteinExistence type="inferred from homology"/>
<evidence type="ECO:0000256" key="13">
    <source>
        <dbReference type="ARBA" id="ARBA00033093"/>
    </source>
</evidence>
<keyword evidence="10 15" id="KW-0067">ATP-binding</keyword>
<comment type="caution">
    <text evidence="18">The sequence shown here is derived from an EMBL/GenBank/DDBJ whole genome shotgun (WGS) entry which is preliminary data.</text>
</comment>
<name>A0A1F2WK60_9ACTN</name>
<dbReference type="PANTHER" id="PTHR10520">
    <property type="entry name" value="TRIFUNCTIONAL PURINE BIOSYNTHETIC PROTEIN ADENOSINE-3-RELATED"/>
    <property type="match status" value="1"/>
</dbReference>
<feature type="domain" description="PurM-like N-terminal" evidence="16">
    <location>
        <begin position="62"/>
        <end position="170"/>
    </location>
</feature>
<protein>
    <recommendedName>
        <fullName evidence="5 15">Phosphoribosylformylglycinamidine cyclo-ligase</fullName>
        <ecNumber evidence="4 15">6.3.3.1</ecNumber>
    </recommendedName>
    <alternativeName>
        <fullName evidence="12 15">AIR synthase</fullName>
    </alternativeName>
    <alternativeName>
        <fullName evidence="13 15">AIRS</fullName>
    </alternativeName>
    <alternativeName>
        <fullName evidence="11 15">Phosphoribosyl-aminoimidazole synthetase</fullName>
    </alternativeName>
</protein>
<evidence type="ECO:0000313" key="18">
    <source>
        <dbReference type="EMBL" id="OFW57250.1"/>
    </source>
</evidence>
<evidence type="ECO:0000256" key="11">
    <source>
        <dbReference type="ARBA" id="ARBA00031908"/>
    </source>
</evidence>
<evidence type="ECO:0000256" key="7">
    <source>
        <dbReference type="ARBA" id="ARBA00022598"/>
    </source>
</evidence>
<evidence type="ECO:0000259" key="16">
    <source>
        <dbReference type="Pfam" id="PF00586"/>
    </source>
</evidence>
<evidence type="ECO:0000256" key="10">
    <source>
        <dbReference type="ARBA" id="ARBA00022840"/>
    </source>
</evidence>
<dbReference type="Gene3D" id="3.30.1330.10">
    <property type="entry name" value="PurM-like, N-terminal domain"/>
    <property type="match status" value="1"/>
</dbReference>
<feature type="domain" description="PurM-like C-terminal" evidence="17">
    <location>
        <begin position="183"/>
        <end position="345"/>
    </location>
</feature>
<keyword evidence="7 15" id="KW-0436">Ligase</keyword>
<keyword evidence="6 15" id="KW-0963">Cytoplasm</keyword>
<dbReference type="GO" id="GO:0006189">
    <property type="term" value="P:'de novo' IMP biosynthetic process"/>
    <property type="evidence" value="ECO:0007669"/>
    <property type="project" value="UniProtKB-UniRule"/>
</dbReference>
<dbReference type="UniPathway" id="UPA00074">
    <property type="reaction ID" value="UER00129"/>
</dbReference>
<keyword evidence="8 15" id="KW-0547">Nucleotide-binding</keyword>
<dbReference type="FunFam" id="3.30.1330.10:FF:000001">
    <property type="entry name" value="Phosphoribosylformylglycinamidine cyclo-ligase"/>
    <property type="match status" value="1"/>
</dbReference>
<dbReference type="CDD" id="cd02196">
    <property type="entry name" value="PurM"/>
    <property type="match status" value="1"/>
</dbReference>
<sequence>MDKDNQDCGLPLAYSDAGVDIEAGKRAVELIKGEVESTRRPEVISDIGGFGAMFSAAFKGHKDPVLVSSADGVGTKLQVAQMLERHDSVGIDLVAMCADDIVTCGAEPLFMLDYISMGKLRPEKIEQIVKGIAAGCRRAGCSLTGGEMAEHPGVMEEDEYDLSGFVVGVVDREGIIDGSRIAAGDIILGLASSGLHSNGYSLVRKVFFELNDFDPGDNLKGLAGTLGDELLTPTEIYAPAILKLAREVDVKGIAHITGGGLIENLPRILPSHVDAVIDLNSWHPPNIFRIIESMGGVEQVEMFTTFNMGIGMVVVVGLKGHRQAIQNLGLSHIKATRIGEIHPGTGGICLTC</sequence>
<dbReference type="STRING" id="1797197.A2Y75_07410"/>
<evidence type="ECO:0000256" key="12">
    <source>
        <dbReference type="ARBA" id="ARBA00032931"/>
    </source>
</evidence>
<dbReference type="InterPro" id="IPR016188">
    <property type="entry name" value="PurM-like_N"/>
</dbReference>
<evidence type="ECO:0000256" key="15">
    <source>
        <dbReference type="HAMAP-Rule" id="MF_00741"/>
    </source>
</evidence>
<dbReference type="Gene3D" id="3.90.650.10">
    <property type="entry name" value="PurM-like C-terminal domain"/>
    <property type="match status" value="1"/>
</dbReference>
<evidence type="ECO:0000256" key="4">
    <source>
        <dbReference type="ARBA" id="ARBA00013047"/>
    </source>
</evidence>
<organism evidence="18 19">
    <name type="scientific">Candidatus Solincola sediminis</name>
    <dbReference type="NCBI Taxonomy" id="1797199"/>
    <lineage>
        <taxon>Bacteria</taxon>
        <taxon>Bacillati</taxon>
        <taxon>Actinomycetota</taxon>
        <taxon>Candidatus Geothermincolia</taxon>
        <taxon>Candidatus Geothermincolales</taxon>
        <taxon>Candidatus Geothermincolaceae</taxon>
        <taxon>Candidatus Solincola</taxon>
    </lineage>
</organism>
<dbReference type="SUPFAM" id="SSF55326">
    <property type="entry name" value="PurM N-terminal domain-like"/>
    <property type="match status" value="1"/>
</dbReference>
<evidence type="ECO:0000256" key="9">
    <source>
        <dbReference type="ARBA" id="ARBA00022755"/>
    </source>
</evidence>
<dbReference type="InterPro" id="IPR036921">
    <property type="entry name" value="PurM-like_N_sf"/>
</dbReference>
<evidence type="ECO:0000256" key="8">
    <source>
        <dbReference type="ARBA" id="ARBA00022741"/>
    </source>
</evidence>